<evidence type="ECO:0000313" key="2">
    <source>
        <dbReference type="EMBL" id="GAA0768530.1"/>
    </source>
</evidence>
<keyword evidence="3" id="KW-1185">Reference proteome</keyword>
<protein>
    <submittedName>
        <fullName evidence="2">NfeD family protein</fullName>
    </submittedName>
</protein>
<keyword evidence="1" id="KW-0472">Membrane</keyword>
<evidence type="ECO:0000256" key="1">
    <source>
        <dbReference type="SAM" id="Phobius"/>
    </source>
</evidence>
<evidence type="ECO:0000313" key="3">
    <source>
        <dbReference type="Proteomes" id="UP001500279"/>
    </source>
</evidence>
<accession>A0ABN1KJB3</accession>
<dbReference type="EMBL" id="BAAAEW010000047">
    <property type="protein sequence ID" value="GAA0768530.1"/>
    <property type="molecule type" value="Genomic_DNA"/>
</dbReference>
<proteinExistence type="predicted"/>
<feature type="transmembrane region" description="Helical" evidence="1">
    <location>
        <begin position="39"/>
        <end position="66"/>
    </location>
</feature>
<sequence length="151" mass="15873">MDFSVSTWWWVAAGALVALELATGTFYLLMLALGAAGGALAALAGLAAGPQWLAATLLGLGATALWHRHRGRQRQAPAPSHNRDVNLDIGNQVQVDAWGADRSARVNYRGTQWQARLAEGAHAAPGPHRISAVEANWLVLSPLPAAATPTL</sequence>
<keyword evidence="1" id="KW-0812">Transmembrane</keyword>
<feature type="transmembrane region" description="Helical" evidence="1">
    <location>
        <begin position="7"/>
        <end position="33"/>
    </location>
</feature>
<reference evidence="2 3" key="1">
    <citation type="journal article" date="2019" name="Int. J. Syst. Evol. Microbiol.">
        <title>The Global Catalogue of Microorganisms (GCM) 10K type strain sequencing project: providing services to taxonomists for standard genome sequencing and annotation.</title>
        <authorList>
            <consortium name="The Broad Institute Genomics Platform"/>
            <consortium name="The Broad Institute Genome Sequencing Center for Infectious Disease"/>
            <person name="Wu L."/>
            <person name="Ma J."/>
        </authorList>
    </citation>
    <scope>NUCLEOTIDE SEQUENCE [LARGE SCALE GENOMIC DNA]</scope>
    <source>
        <strain evidence="2 3">JCM 15503</strain>
    </source>
</reference>
<comment type="caution">
    <text evidence="2">The sequence shown here is derived from an EMBL/GenBank/DDBJ whole genome shotgun (WGS) entry which is preliminary data.</text>
</comment>
<keyword evidence="1" id="KW-1133">Transmembrane helix</keyword>
<gene>
    <name evidence="2" type="ORF">GCM10009107_58440</name>
</gene>
<name>A0ABN1KJB3_9BURK</name>
<dbReference type="RefSeq" id="WP_231010183.1">
    <property type="nucleotide sequence ID" value="NZ_BAAAEW010000047.1"/>
</dbReference>
<dbReference type="Proteomes" id="UP001500279">
    <property type="component" value="Unassembled WGS sequence"/>
</dbReference>
<organism evidence="2 3">
    <name type="scientific">Ideonella azotifigens</name>
    <dbReference type="NCBI Taxonomy" id="513160"/>
    <lineage>
        <taxon>Bacteria</taxon>
        <taxon>Pseudomonadati</taxon>
        <taxon>Pseudomonadota</taxon>
        <taxon>Betaproteobacteria</taxon>
        <taxon>Burkholderiales</taxon>
        <taxon>Sphaerotilaceae</taxon>
        <taxon>Ideonella</taxon>
    </lineage>
</organism>